<dbReference type="AlphaFoldDB" id="A0A1S6QHA3"/>
<dbReference type="PROSITE" id="PS01125">
    <property type="entry name" value="ROK"/>
    <property type="match status" value="1"/>
</dbReference>
<dbReference type="EMBL" id="CP018906">
    <property type="protein sequence ID" value="AQW20996.1"/>
    <property type="molecule type" value="Genomic_DNA"/>
</dbReference>
<evidence type="ECO:0000256" key="1">
    <source>
        <dbReference type="ARBA" id="ARBA00002486"/>
    </source>
</evidence>
<keyword evidence="3" id="KW-0859">Xylose metabolism</keyword>
<name>A0A1S6QHA3_9LACO</name>
<keyword evidence="5" id="KW-1185">Reference proteome</keyword>
<dbReference type="InterPro" id="IPR043129">
    <property type="entry name" value="ATPase_NBD"/>
</dbReference>
<evidence type="ECO:0000313" key="5">
    <source>
        <dbReference type="Proteomes" id="UP000030361"/>
    </source>
</evidence>
<sequence>MIINKEVMRNRNEKSVLQAIINSGPISRNDISKKLGLNKMSVSEIVGTFIDKQIVKSLGEDQTTLTSGRKPELVEFNSSFGYVVNFSVSGKTLEMLATKLDGRTLERSIQNIGDQSIDKVYTMMKDSIDTMPKFDATNGLLAISIAVFGTVYNGEVINSPFIDFSSFDIVSKLKDLYSVPVILENEANLSAIFEQDFSKQELQNIISISIHEGVGAGIILNTQLYTGNYGQAGEIGRIVIQSPGNDGKNLKKLASFESEWSQKAIIKKAQEIFEDKNYDLKQLVIDYNEQNPKIISLIDDFCYQLAIVTADLIAAFDPQMIFFNSPLIEEIPEILKKIQMKLSFMPLIPPIVMSKDTNSATLLGGASVAIHTALNMDGIRLIFHH</sequence>
<dbReference type="Gene3D" id="3.30.420.40">
    <property type="match status" value="2"/>
</dbReference>
<dbReference type="SUPFAM" id="SSF53067">
    <property type="entry name" value="Actin-like ATPase domain"/>
    <property type="match status" value="2"/>
</dbReference>
<comment type="function">
    <text evidence="1">Transcriptional repressor of xylose-utilizing enzymes.</text>
</comment>
<dbReference type="Proteomes" id="UP000030361">
    <property type="component" value="Chromosome"/>
</dbReference>
<dbReference type="PANTHER" id="PTHR18964">
    <property type="entry name" value="ROK (REPRESSOR, ORF, KINASE) FAMILY"/>
    <property type="match status" value="1"/>
</dbReference>
<dbReference type="SUPFAM" id="SSF46785">
    <property type="entry name" value="Winged helix' DNA-binding domain"/>
    <property type="match status" value="1"/>
</dbReference>
<protein>
    <submittedName>
        <fullName evidence="4">Transcriptional regulator</fullName>
    </submittedName>
</protein>
<evidence type="ECO:0000256" key="3">
    <source>
        <dbReference type="ARBA" id="ARBA00022629"/>
    </source>
</evidence>
<dbReference type="Gene3D" id="1.10.10.10">
    <property type="entry name" value="Winged helix-like DNA-binding domain superfamily/Winged helix DNA-binding domain"/>
    <property type="match status" value="1"/>
</dbReference>
<dbReference type="eggNOG" id="COG1940">
    <property type="taxonomic scope" value="Bacteria"/>
</dbReference>
<proteinExistence type="inferred from homology"/>
<comment type="similarity">
    <text evidence="2">Belongs to the ROK (NagC/XylR) family.</text>
</comment>
<accession>A0A1S6QHA3</accession>
<dbReference type="InterPro" id="IPR036390">
    <property type="entry name" value="WH_DNA-bd_sf"/>
</dbReference>
<evidence type="ECO:0000256" key="2">
    <source>
        <dbReference type="ARBA" id="ARBA00006479"/>
    </source>
</evidence>
<evidence type="ECO:0000313" key="4">
    <source>
        <dbReference type="EMBL" id="AQW20996.1"/>
    </source>
</evidence>
<dbReference type="GO" id="GO:0042732">
    <property type="term" value="P:D-xylose metabolic process"/>
    <property type="evidence" value="ECO:0007669"/>
    <property type="project" value="UniProtKB-KW"/>
</dbReference>
<dbReference type="Pfam" id="PF00480">
    <property type="entry name" value="ROK"/>
    <property type="match status" value="1"/>
</dbReference>
<dbReference type="InterPro" id="IPR000600">
    <property type="entry name" value="ROK"/>
</dbReference>
<dbReference type="InterPro" id="IPR036388">
    <property type="entry name" value="WH-like_DNA-bd_sf"/>
</dbReference>
<dbReference type="OrthoDB" id="9796533at2"/>
<reference evidence="4 5" key="1">
    <citation type="journal article" date="2015" name="Genome Announc.">
        <title>Genome Sequence of Lactobacillus curieae CCTCC M 2011381T, a Novel Producer of Gamma-aminobutyric Acid.</title>
        <authorList>
            <person name="Wang Y."/>
            <person name="Wang Y."/>
            <person name="Lang C."/>
            <person name="Wei D."/>
            <person name="Xu P."/>
            <person name="Xie J."/>
        </authorList>
    </citation>
    <scope>NUCLEOTIDE SEQUENCE [LARGE SCALE GENOMIC DNA]</scope>
    <source>
        <strain evidence="4 5">CCTCC M 2011381</strain>
    </source>
</reference>
<dbReference type="PANTHER" id="PTHR18964:SF149">
    <property type="entry name" value="BIFUNCTIONAL UDP-N-ACETYLGLUCOSAMINE 2-EPIMERASE_N-ACETYLMANNOSAMINE KINASE"/>
    <property type="match status" value="1"/>
</dbReference>
<dbReference type="KEGG" id="lcu:PL11_003220"/>
<dbReference type="InterPro" id="IPR049874">
    <property type="entry name" value="ROK_cs"/>
</dbReference>
<organism evidence="4 5">
    <name type="scientific">Lentilactobacillus curieae</name>
    <dbReference type="NCBI Taxonomy" id="1138822"/>
    <lineage>
        <taxon>Bacteria</taxon>
        <taxon>Bacillati</taxon>
        <taxon>Bacillota</taxon>
        <taxon>Bacilli</taxon>
        <taxon>Lactobacillales</taxon>
        <taxon>Lactobacillaceae</taxon>
        <taxon>Lentilactobacillus</taxon>
    </lineage>
</organism>
<gene>
    <name evidence="4" type="ORF">PL11_003220</name>
</gene>
<keyword evidence="3" id="KW-0119">Carbohydrate metabolism</keyword>